<gene>
    <name evidence="1" type="ORF">PHLCEN_2v11861</name>
</gene>
<reference evidence="1 2" key="1">
    <citation type="submission" date="2018-02" db="EMBL/GenBank/DDBJ databases">
        <title>Genome sequence of the basidiomycete white-rot fungus Phlebia centrifuga.</title>
        <authorList>
            <person name="Granchi Z."/>
            <person name="Peng M."/>
            <person name="de Vries R.P."/>
            <person name="Hilden K."/>
            <person name="Makela M.R."/>
            <person name="Grigoriev I."/>
            <person name="Riley R."/>
        </authorList>
    </citation>
    <scope>NUCLEOTIDE SEQUENCE [LARGE SCALE GENOMIC DNA]</scope>
    <source>
        <strain evidence="1 2">FBCC195</strain>
    </source>
</reference>
<sequence>MDDSTTLEIAKAWPRLKILQLIGGCPAAMMTSHVTLRGLEHLVKHCRHLEALRCAKSD</sequence>
<name>A0A2R6NIS5_9APHY</name>
<evidence type="ECO:0000313" key="2">
    <source>
        <dbReference type="Proteomes" id="UP000186601"/>
    </source>
</evidence>
<dbReference type="EMBL" id="MLYV02001198">
    <property type="protein sequence ID" value="PSR72269.1"/>
    <property type="molecule type" value="Genomic_DNA"/>
</dbReference>
<keyword evidence="2" id="KW-1185">Reference proteome</keyword>
<dbReference type="AlphaFoldDB" id="A0A2R6NIS5"/>
<accession>A0A2R6NIS5</accession>
<comment type="caution">
    <text evidence="1">The sequence shown here is derived from an EMBL/GenBank/DDBJ whole genome shotgun (WGS) entry which is preliminary data.</text>
</comment>
<organism evidence="1 2">
    <name type="scientific">Hermanssonia centrifuga</name>
    <dbReference type="NCBI Taxonomy" id="98765"/>
    <lineage>
        <taxon>Eukaryota</taxon>
        <taxon>Fungi</taxon>
        <taxon>Dikarya</taxon>
        <taxon>Basidiomycota</taxon>
        <taxon>Agaricomycotina</taxon>
        <taxon>Agaricomycetes</taxon>
        <taxon>Polyporales</taxon>
        <taxon>Meruliaceae</taxon>
        <taxon>Hermanssonia</taxon>
    </lineage>
</organism>
<proteinExistence type="predicted"/>
<evidence type="ECO:0000313" key="1">
    <source>
        <dbReference type="EMBL" id="PSR72269.1"/>
    </source>
</evidence>
<dbReference type="Proteomes" id="UP000186601">
    <property type="component" value="Unassembled WGS sequence"/>
</dbReference>
<protein>
    <submittedName>
        <fullName evidence="1">Uncharacterized protein</fullName>
    </submittedName>
</protein>
<dbReference type="OrthoDB" id="2754214at2759"/>